<accession>A0A9P0KXK5</accession>
<dbReference type="EMBL" id="CAKOFQ010006958">
    <property type="protein sequence ID" value="CAH1984496.1"/>
    <property type="molecule type" value="Genomic_DNA"/>
</dbReference>
<dbReference type="Proteomes" id="UP001152888">
    <property type="component" value="Unassembled WGS sequence"/>
</dbReference>
<reference evidence="2" key="1">
    <citation type="submission" date="2022-03" db="EMBL/GenBank/DDBJ databases">
        <authorList>
            <person name="Sayadi A."/>
        </authorList>
    </citation>
    <scope>NUCLEOTIDE SEQUENCE</scope>
</reference>
<protein>
    <submittedName>
        <fullName evidence="2">Uncharacterized protein</fullName>
    </submittedName>
</protein>
<evidence type="ECO:0000313" key="1">
    <source>
        <dbReference type="EMBL" id="CAH1984496.1"/>
    </source>
</evidence>
<evidence type="ECO:0000313" key="2">
    <source>
        <dbReference type="EMBL" id="CAH1984500.1"/>
    </source>
</evidence>
<name>A0A9P0KXK5_ACAOB</name>
<organism evidence="2 3">
    <name type="scientific">Acanthoscelides obtectus</name>
    <name type="common">Bean weevil</name>
    <name type="synonym">Bruchus obtectus</name>
    <dbReference type="NCBI Taxonomy" id="200917"/>
    <lineage>
        <taxon>Eukaryota</taxon>
        <taxon>Metazoa</taxon>
        <taxon>Ecdysozoa</taxon>
        <taxon>Arthropoda</taxon>
        <taxon>Hexapoda</taxon>
        <taxon>Insecta</taxon>
        <taxon>Pterygota</taxon>
        <taxon>Neoptera</taxon>
        <taxon>Endopterygota</taxon>
        <taxon>Coleoptera</taxon>
        <taxon>Polyphaga</taxon>
        <taxon>Cucujiformia</taxon>
        <taxon>Chrysomeloidea</taxon>
        <taxon>Chrysomelidae</taxon>
        <taxon>Bruchinae</taxon>
        <taxon>Bruchini</taxon>
        <taxon>Acanthoscelides</taxon>
    </lineage>
</organism>
<proteinExistence type="predicted"/>
<dbReference type="EMBL" id="CAKOFQ010006958">
    <property type="protein sequence ID" value="CAH1984500.1"/>
    <property type="molecule type" value="Genomic_DNA"/>
</dbReference>
<dbReference type="AlphaFoldDB" id="A0A9P0KXK5"/>
<gene>
    <name evidence="1" type="ORF">ACAOBT_LOCUS16125</name>
    <name evidence="2" type="ORF">ACAOBT_LOCUS16129</name>
</gene>
<comment type="caution">
    <text evidence="2">The sequence shown here is derived from an EMBL/GenBank/DDBJ whole genome shotgun (WGS) entry which is preliminary data.</text>
</comment>
<evidence type="ECO:0000313" key="3">
    <source>
        <dbReference type="Proteomes" id="UP001152888"/>
    </source>
</evidence>
<keyword evidence="3" id="KW-1185">Reference proteome</keyword>
<sequence>MVQIFSFPSLCWHLHKSKIRKLLNCVDMLLQFQIYFFIRTTILLGADHHQEITFCEIVPAPKIF</sequence>